<evidence type="ECO:0000256" key="1">
    <source>
        <dbReference type="ARBA" id="ARBA00022603"/>
    </source>
</evidence>
<dbReference type="PROSITE" id="PS01184">
    <property type="entry name" value="UBIE_2"/>
    <property type="match status" value="1"/>
</dbReference>
<dbReference type="CDD" id="cd02440">
    <property type="entry name" value="AdoMet_MTases"/>
    <property type="match status" value="1"/>
</dbReference>
<keyword evidence="3" id="KW-0949">S-adenosyl-L-methionine</keyword>
<proteinExistence type="predicted"/>
<name>A0A7X9FSY5_9DELT</name>
<evidence type="ECO:0000256" key="3">
    <source>
        <dbReference type="ARBA" id="ARBA00022691"/>
    </source>
</evidence>
<evidence type="ECO:0000313" key="5">
    <source>
        <dbReference type="EMBL" id="NMC63679.1"/>
    </source>
</evidence>
<keyword evidence="1 5" id="KW-0489">Methyltransferase</keyword>
<organism evidence="5 6">
    <name type="scientific">SAR324 cluster bacterium</name>
    <dbReference type="NCBI Taxonomy" id="2024889"/>
    <lineage>
        <taxon>Bacteria</taxon>
        <taxon>Deltaproteobacteria</taxon>
        <taxon>SAR324 cluster</taxon>
    </lineage>
</organism>
<dbReference type="AlphaFoldDB" id="A0A7X9FSY5"/>
<accession>A0A7X9FSY5</accession>
<protein>
    <submittedName>
        <fullName evidence="5">Class I SAM-dependent methyltransferase</fullName>
    </submittedName>
</protein>
<gene>
    <name evidence="5" type="ORF">GYA55_11005</name>
</gene>
<dbReference type="EMBL" id="JAAZON010000502">
    <property type="protein sequence ID" value="NMC63679.1"/>
    <property type="molecule type" value="Genomic_DNA"/>
</dbReference>
<sequence length="251" mass="28546">MYAKDVITARWDRSSKTYDSRPGHGIQSEREKEAWISLLSKTLGNEPLDVLDVGCGTGVLSLLLSEIGHNVTGIDLSEGMLGRAKKKAYDQNLRAEFRLDDAENLSFEDECFDAVINRHLLWTLLKPESAVAEWKRVLKPGGKLIIIDGSGNNRNSMRRRIWRYFVSMPLVLLTERRNPCRGHYGRGIEGQLPMRHRRRPEADVKILKDLGFCVEVMNVNVPRTGTLLSSLKYGSWNDRGYFLVNGIKTTR</sequence>
<evidence type="ECO:0000313" key="6">
    <source>
        <dbReference type="Proteomes" id="UP000524246"/>
    </source>
</evidence>
<dbReference type="Pfam" id="PF08241">
    <property type="entry name" value="Methyltransf_11"/>
    <property type="match status" value="1"/>
</dbReference>
<dbReference type="InterPro" id="IPR013216">
    <property type="entry name" value="Methyltransf_11"/>
</dbReference>
<dbReference type="PANTHER" id="PTHR42912">
    <property type="entry name" value="METHYLTRANSFERASE"/>
    <property type="match status" value="1"/>
</dbReference>
<evidence type="ECO:0000256" key="2">
    <source>
        <dbReference type="ARBA" id="ARBA00022679"/>
    </source>
</evidence>
<dbReference type="Proteomes" id="UP000524246">
    <property type="component" value="Unassembled WGS sequence"/>
</dbReference>
<dbReference type="InterPro" id="IPR050508">
    <property type="entry name" value="Methyltransf_Superfamily"/>
</dbReference>
<dbReference type="Gene3D" id="3.40.50.150">
    <property type="entry name" value="Vaccinia Virus protein VP39"/>
    <property type="match status" value="1"/>
</dbReference>
<dbReference type="PANTHER" id="PTHR42912:SF80">
    <property type="entry name" value="METHYLTRANSFERASE DOMAIN-CONTAINING PROTEIN"/>
    <property type="match status" value="1"/>
</dbReference>
<comment type="caution">
    <text evidence="5">The sequence shown here is derived from an EMBL/GenBank/DDBJ whole genome shotgun (WGS) entry which is preliminary data.</text>
</comment>
<dbReference type="GO" id="GO:0032259">
    <property type="term" value="P:methylation"/>
    <property type="evidence" value="ECO:0007669"/>
    <property type="project" value="UniProtKB-KW"/>
</dbReference>
<dbReference type="InterPro" id="IPR029063">
    <property type="entry name" value="SAM-dependent_MTases_sf"/>
</dbReference>
<keyword evidence="2 5" id="KW-0808">Transferase</keyword>
<dbReference type="GO" id="GO:0008757">
    <property type="term" value="F:S-adenosylmethionine-dependent methyltransferase activity"/>
    <property type="evidence" value="ECO:0007669"/>
    <property type="project" value="InterPro"/>
</dbReference>
<dbReference type="InterPro" id="IPR023576">
    <property type="entry name" value="UbiE/COQ5_MeTrFase_CS"/>
</dbReference>
<reference evidence="5 6" key="1">
    <citation type="journal article" date="2020" name="Biotechnol. Biofuels">
        <title>New insights from the biogas microbiome by comprehensive genome-resolved metagenomics of nearly 1600 species originating from multiple anaerobic digesters.</title>
        <authorList>
            <person name="Campanaro S."/>
            <person name="Treu L."/>
            <person name="Rodriguez-R L.M."/>
            <person name="Kovalovszki A."/>
            <person name="Ziels R.M."/>
            <person name="Maus I."/>
            <person name="Zhu X."/>
            <person name="Kougias P.G."/>
            <person name="Basile A."/>
            <person name="Luo G."/>
            <person name="Schluter A."/>
            <person name="Konstantinidis K.T."/>
            <person name="Angelidaki I."/>
        </authorList>
    </citation>
    <scope>NUCLEOTIDE SEQUENCE [LARGE SCALE GENOMIC DNA]</scope>
    <source>
        <strain evidence="5">AS27yjCOA_65</strain>
    </source>
</reference>
<dbReference type="SUPFAM" id="SSF53335">
    <property type="entry name" value="S-adenosyl-L-methionine-dependent methyltransferases"/>
    <property type="match status" value="1"/>
</dbReference>
<evidence type="ECO:0000259" key="4">
    <source>
        <dbReference type="Pfam" id="PF08241"/>
    </source>
</evidence>
<feature type="domain" description="Methyltransferase type 11" evidence="4">
    <location>
        <begin position="51"/>
        <end position="146"/>
    </location>
</feature>